<accession>A0ABU1N6Q5</accession>
<organism evidence="1 2">
    <name type="scientific">Caulobacter rhizosphaerae</name>
    <dbReference type="NCBI Taxonomy" id="2010972"/>
    <lineage>
        <taxon>Bacteria</taxon>
        <taxon>Pseudomonadati</taxon>
        <taxon>Pseudomonadota</taxon>
        <taxon>Alphaproteobacteria</taxon>
        <taxon>Caulobacterales</taxon>
        <taxon>Caulobacteraceae</taxon>
        <taxon>Caulobacter</taxon>
    </lineage>
</organism>
<reference evidence="1 2" key="1">
    <citation type="submission" date="2023-07" db="EMBL/GenBank/DDBJ databases">
        <title>Sorghum-associated microbial communities from plants grown in Nebraska, USA.</title>
        <authorList>
            <person name="Schachtman D."/>
        </authorList>
    </citation>
    <scope>NUCLEOTIDE SEQUENCE [LARGE SCALE GENOMIC DNA]</scope>
    <source>
        <strain evidence="1 2">DS2154</strain>
    </source>
</reference>
<dbReference type="PANTHER" id="PTHR39456">
    <property type="entry name" value="METAL-DEPENDENT HYDROLASE"/>
    <property type="match status" value="1"/>
</dbReference>
<dbReference type="EMBL" id="JAVDRL010000019">
    <property type="protein sequence ID" value="MDR6534104.1"/>
    <property type="molecule type" value="Genomic_DNA"/>
</dbReference>
<dbReference type="InterPro" id="IPR016516">
    <property type="entry name" value="UCP07580"/>
</dbReference>
<sequence length="275" mass="31582">MKVRYPRWDYAQTPPHWSPYIEYVQARNAASTIPSYVEPFLVKIMLQARQALDQKDTPLDRDLVVFIKQEAQHCKQHDAFNRQLHAAGYDGIKAFEAELEATYEDFLANKSLKFNCAYAEGFEALGSGMAQVVFHGKLAEFEASEPNPGSELWRWHLAEEFEHRSVAFDVYQTLFARKNPVAGYFYRLYGFFFALRHLGGYSRRAADYLLSVDRATMTPEEVEASKAREAHFKKTYARLMIPKLLMVLSPFYNPGKKPVPPALAAYLEGFEARTV</sequence>
<comment type="caution">
    <text evidence="1">The sequence shown here is derived from an EMBL/GenBank/DDBJ whole genome shotgun (WGS) entry which is preliminary data.</text>
</comment>
<dbReference type="RefSeq" id="WP_056755057.1">
    <property type="nucleotide sequence ID" value="NZ_BMLD01000021.1"/>
</dbReference>
<protein>
    <submittedName>
        <fullName evidence="1">Metal-dependent hydrolase</fullName>
    </submittedName>
</protein>
<dbReference type="GO" id="GO:0016787">
    <property type="term" value="F:hydrolase activity"/>
    <property type="evidence" value="ECO:0007669"/>
    <property type="project" value="UniProtKB-KW"/>
</dbReference>
<dbReference type="PANTHER" id="PTHR39456:SF1">
    <property type="entry name" value="METAL-DEPENDENT HYDROLASE"/>
    <property type="match status" value="1"/>
</dbReference>
<gene>
    <name evidence="1" type="ORF">J2800_004875</name>
</gene>
<dbReference type="Pfam" id="PF10118">
    <property type="entry name" value="Metal_hydrol"/>
    <property type="match status" value="1"/>
</dbReference>
<name>A0ABU1N6Q5_9CAUL</name>
<keyword evidence="1" id="KW-0378">Hydrolase</keyword>
<keyword evidence="2" id="KW-1185">Reference proteome</keyword>
<evidence type="ECO:0000313" key="2">
    <source>
        <dbReference type="Proteomes" id="UP001262754"/>
    </source>
</evidence>
<proteinExistence type="predicted"/>
<dbReference type="Proteomes" id="UP001262754">
    <property type="component" value="Unassembled WGS sequence"/>
</dbReference>
<evidence type="ECO:0000313" key="1">
    <source>
        <dbReference type="EMBL" id="MDR6534104.1"/>
    </source>
</evidence>